<protein>
    <recommendedName>
        <fullName evidence="7">Major facilitator superfamily (MFS) profile domain-containing protein</fullName>
    </recommendedName>
</protein>
<feature type="transmembrane region" description="Helical" evidence="6">
    <location>
        <begin position="461"/>
        <end position="481"/>
    </location>
</feature>
<dbReference type="PANTHER" id="PTHR42718:SF9">
    <property type="entry name" value="MAJOR FACILITATOR SUPERFAMILY MULTIDRUG TRANSPORTER MFSC"/>
    <property type="match status" value="1"/>
</dbReference>
<evidence type="ECO:0000256" key="4">
    <source>
        <dbReference type="ARBA" id="ARBA00022989"/>
    </source>
</evidence>
<comment type="caution">
    <text evidence="8">The sequence shown here is derived from an EMBL/GenBank/DDBJ whole genome shotgun (WGS) entry which is preliminary data.</text>
</comment>
<dbReference type="InterPro" id="IPR011701">
    <property type="entry name" value="MFS"/>
</dbReference>
<feature type="transmembrane region" description="Helical" evidence="6">
    <location>
        <begin position="263"/>
        <end position="282"/>
    </location>
</feature>
<evidence type="ECO:0000256" key="6">
    <source>
        <dbReference type="SAM" id="Phobius"/>
    </source>
</evidence>
<evidence type="ECO:0000313" key="8">
    <source>
        <dbReference type="EMBL" id="GAA4496615.1"/>
    </source>
</evidence>
<evidence type="ECO:0000256" key="1">
    <source>
        <dbReference type="ARBA" id="ARBA00004651"/>
    </source>
</evidence>
<keyword evidence="4 6" id="KW-1133">Transmembrane helix</keyword>
<dbReference type="RefSeq" id="WP_345465540.1">
    <property type="nucleotide sequence ID" value="NZ_BAABHF010000022.1"/>
</dbReference>
<dbReference type="InterPro" id="IPR020846">
    <property type="entry name" value="MFS_dom"/>
</dbReference>
<evidence type="ECO:0000313" key="9">
    <source>
        <dbReference type="Proteomes" id="UP001500503"/>
    </source>
</evidence>
<dbReference type="EMBL" id="BAABHF010000022">
    <property type="protein sequence ID" value="GAA4496615.1"/>
    <property type="molecule type" value="Genomic_DNA"/>
</dbReference>
<keyword evidence="3 6" id="KW-0812">Transmembrane</keyword>
<feature type="transmembrane region" description="Helical" evidence="6">
    <location>
        <begin position="181"/>
        <end position="201"/>
    </location>
</feature>
<dbReference type="SUPFAM" id="SSF103473">
    <property type="entry name" value="MFS general substrate transporter"/>
    <property type="match status" value="1"/>
</dbReference>
<dbReference type="InterPro" id="IPR036259">
    <property type="entry name" value="MFS_trans_sf"/>
</dbReference>
<proteinExistence type="predicted"/>
<evidence type="ECO:0000256" key="2">
    <source>
        <dbReference type="ARBA" id="ARBA00022448"/>
    </source>
</evidence>
<dbReference type="InterPro" id="IPR003807">
    <property type="entry name" value="DUF202"/>
</dbReference>
<feature type="transmembrane region" description="Helical" evidence="6">
    <location>
        <begin position="294"/>
        <end position="310"/>
    </location>
</feature>
<gene>
    <name evidence="8" type="ORF">GCM10023191_038910</name>
</gene>
<feature type="transmembrane region" description="Helical" evidence="6">
    <location>
        <begin position="23"/>
        <end position="49"/>
    </location>
</feature>
<dbReference type="Gene3D" id="1.20.1250.20">
    <property type="entry name" value="MFS general substrate transporter like domains"/>
    <property type="match status" value="1"/>
</dbReference>
<dbReference type="Pfam" id="PF02656">
    <property type="entry name" value="DUF202"/>
    <property type="match status" value="1"/>
</dbReference>
<dbReference type="Pfam" id="PF07690">
    <property type="entry name" value="MFS_1"/>
    <property type="match status" value="1"/>
</dbReference>
<evidence type="ECO:0000259" key="7">
    <source>
        <dbReference type="PROSITE" id="PS50850"/>
    </source>
</evidence>
<feature type="transmembrane region" description="Helical" evidence="6">
    <location>
        <begin position="351"/>
        <end position="371"/>
    </location>
</feature>
<feature type="transmembrane region" description="Helical" evidence="6">
    <location>
        <begin position="316"/>
        <end position="339"/>
    </location>
</feature>
<reference evidence="9" key="1">
    <citation type="journal article" date="2019" name="Int. J. Syst. Evol. Microbiol.">
        <title>The Global Catalogue of Microorganisms (GCM) 10K type strain sequencing project: providing services to taxonomists for standard genome sequencing and annotation.</title>
        <authorList>
            <consortium name="The Broad Institute Genomics Platform"/>
            <consortium name="The Broad Institute Genome Sequencing Center for Infectious Disease"/>
            <person name="Wu L."/>
            <person name="Ma J."/>
        </authorList>
    </citation>
    <scope>NUCLEOTIDE SEQUENCE [LARGE SCALE GENOMIC DNA]</scope>
    <source>
        <strain evidence="9">JCM 17933</strain>
    </source>
</reference>
<accession>A0ABP8Q437</accession>
<feature type="transmembrane region" description="Helical" evidence="6">
    <location>
        <begin position="61"/>
        <end position="82"/>
    </location>
</feature>
<dbReference type="Proteomes" id="UP001500503">
    <property type="component" value="Unassembled WGS sequence"/>
</dbReference>
<sequence length="526" mass="52292">MPVLGALRTEASRPRVVREHRHAGWLAATTVCAGAFLLRCDMGIVVFSLPALRRHFGVSPAAVQWVSLGPLLTMVAAAPPVARLAGALGHKLTWTYGFVVVAAASAACAPAPSLGVLIAFREVQAVGAAMVQAGGLALMSAGVVPGRPGAATGVLRAAPLLGLVAGPVAGGLIIASAGWRWVFLAGVPAGCAGAVAGRCLLPRTRAVGLIAEPDPTGRGPAVSATPRQGRGAPLSGIVAGRFALFAPLVLLPGLCAAGGVPPAVAGLVTAALPAGFALAALLGPAHRTGDRLRGVVAAAGCLAVTAGIAADPVPGAVNAVLLATLGVLLGTLVIARNAVPPPSTDRARPGAAGEPGMALAVATVTLTGSLGDGPAGARLALAALGLAVLVLSAPVAVRAWRGGRPATPIAAPETPPDARFLLANERTFLAWNRTALALVAAGLAVAQLLRPFPGVPWGRPALAVPLILLGAVIAVIGHLELSRNRRALYRSEPLPRSVLPKVLTFAVGAIAVISATVLVLSAARGR</sequence>
<dbReference type="PANTHER" id="PTHR42718">
    <property type="entry name" value="MAJOR FACILITATOR SUPERFAMILY MULTIDRUG TRANSPORTER MFSC"/>
    <property type="match status" value="1"/>
</dbReference>
<feature type="transmembrane region" description="Helical" evidence="6">
    <location>
        <begin position="126"/>
        <end position="145"/>
    </location>
</feature>
<name>A0ABP8Q437_9ACTN</name>
<organism evidence="8 9">
    <name type="scientific">Actinoallomurus oryzae</name>
    <dbReference type="NCBI Taxonomy" id="502180"/>
    <lineage>
        <taxon>Bacteria</taxon>
        <taxon>Bacillati</taxon>
        <taxon>Actinomycetota</taxon>
        <taxon>Actinomycetes</taxon>
        <taxon>Streptosporangiales</taxon>
        <taxon>Thermomonosporaceae</taxon>
        <taxon>Actinoallomurus</taxon>
    </lineage>
</organism>
<feature type="transmembrane region" description="Helical" evidence="6">
    <location>
        <begin position="428"/>
        <end position="449"/>
    </location>
</feature>
<feature type="transmembrane region" description="Helical" evidence="6">
    <location>
        <begin position="502"/>
        <end position="523"/>
    </location>
</feature>
<keyword evidence="2" id="KW-0813">Transport</keyword>
<keyword evidence="5 6" id="KW-0472">Membrane</keyword>
<dbReference type="PROSITE" id="PS50850">
    <property type="entry name" value="MFS"/>
    <property type="match status" value="1"/>
</dbReference>
<evidence type="ECO:0000256" key="5">
    <source>
        <dbReference type="ARBA" id="ARBA00023136"/>
    </source>
</evidence>
<feature type="transmembrane region" description="Helical" evidence="6">
    <location>
        <begin position="94"/>
        <end position="120"/>
    </location>
</feature>
<keyword evidence="9" id="KW-1185">Reference proteome</keyword>
<feature type="transmembrane region" description="Helical" evidence="6">
    <location>
        <begin position="232"/>
        <end position="251"/>
    </location>
</feature>
<comment type="subcellular location">
    <subcellularLocation>
        <location evidence="1">Cell membrane</location>
        <topology evidence="1">Multi-pass membrane protein</topology>
    </subcellularLocation>
</comment>
<evidence type="ECO:0000256" key="3">
    <source>
        <dbReference type="ARBA" id="ARBA00022692"/>
    </source>
</evidence>
<feature type="transmembrane region" description="Helical" evidence="6">
    <location>
        <begin position="377"/>
        <end position="397"/>
    </location>
</feature>
<feature type="domain" description="Major facilitator superfamily (MFS) profile" evidence="7">
    <location>
        <begin position="27"/>
        <end position="486"/>
    </location>
</feature>
<feature type="transmembrane region" description="Helical" evidence="6">
    <location>
        <begin position="157"/>
        <end position="175"/>
    </location>
</feature>